<protein>
    <submittedName>
        <fullName evidence="2">Uncharacterized protein C6orf229-like</fullName>
    </submittedName>
</protein>
<dbReference type="GeneID" id="109483249"/>
<dbReference type="Pfam" id="PF17822">
    <property type="entry name" value="ARMH2"/>
    <property type="match status" value="1"/>
</dbReference>
<proteinExistence type="predicted"/>
<accession>A0A6P5AIM9</accession>
<evidence type="ECO:0000313" key="1">
    <source>
        <dbReference type="Proteomes" id="UP000515135"/>
    </source>
</evidence>
<dbReference type="KEGG" id="bbel:109483249"/>
<sequence>MFSKVKSAYDAAKKNVDAALAKFHGKDDLFSDVDANRYARDVHLCAAVLKDPGAADEDKVTAVMTMGHLAFTGGDCSKAVLEYVSKIVFILNESNSSVRLRLACMSALGEFCISYSDDSLLCELRKLGLVQTLVNMASSTGEPNLQQWACYTLRLMISDDATTLNMASDVLNVDLKLRRARALDWSNWNDNEADVILNLLGFGDDV</sequence>
<dbReference type="InterPro" id="IPR040268">
    <property type="entry name" value="ARMH2"/>
</dbReference>
<gene>
    <name evidence="2" type="primary">LOC109483249</name>
</gene>
<dbReference type="Proteomes" id="UP000515135">
    <property type="component" value="Unplaced"/>
</dbReference>
<dbReference type="PANTHER" id="PTHR37679:SF1">
    <property type="entry name" value="ARMADILLO-LIKE HELICAL DOMAIN-CONTAINING PROTEIN 2"/>
    <property type="match status" value="1"/>
</dbReference>
<dbReference type="RefSeq" id="XP_019641796.1">
    <property type="nucleotide sequence ID" value="XM_019786237.1"/>
</dbReference>
<organism evidence="1 2">
    <name type="scientific">Branchiostoma belcheri</name>
    <name type="common">Amphioxus</name>
    <dbReference type="NCBI Taxonomy" id="7741"/>
    <lineage>
        <taxon>Eukaryota</taxon>
        <taxon>Metazoa</taxon>
        <taxon>Chordata</taxon>
        <taxon>Cephalochordata</taxon>
        <taxon>Leptocardii</taxon>
        <taxon>Amphioxiformes</taxon>
        <taxon>Branchiostomatidae</taxon>
        <taxon>Branchiostoma</taxon>
    </lineage>
</organism>
<dbReference type="PANTHER" id="PTHR37679">
    <property type="entry name" value="ARMADILLO-LIKE HELICAL DOMAIN-CONTAINING PROTEIN 2"/>
    <property type="match status" value="1"/>
</dbReference>
<dbReference type="AlphaFoldDB" id="A0A6P5AIM9"/>
<dbReference type="OrthoDB" id="9975663at2759"/>
<dbReference type="SUPFAM" id="SSF48371">
    <property type="entry name" value="ARM repeat"/>
    <property type="match status" value="1"/>
</dbReference>
<dbReference type="InterPro" id="IPR016024">
    <property type="entry name" value="ARM-type_fold"/>
</dbReference>
<name>A0A6P5AIM9_BRABE</name>
<dbReference type="Gene3D" id="1.25.10.10">
    <property type="entry name" value="Leucine-rich Repeat Variant"/>
    <property type="match status" value="1"/>
</dbReference>
<evidence type="ECO:0000313" key="2">
    <source>
        <dbReference type="RefSeq" id="XP_019641796.1"/>
    </source>
</evidence>
<dbReference type="InterPro" id="IPR011989">
    <property type="entry name" value="ARM-like"/>
</dbReference>
<keyword evidence="1" id="KW-1185">Reference proteome</keyword>
<reference evidence="2" key="1">
    <citation type="submission" date="2025-08" db="UniProtKB">
        <authorList>
            <consortium name="RefSeq"/>
        </authorList>
    </citation>
    <scope>IDENTIFICATION</scope>
    <source>
        <tissue evidence="2">Gonad</tissue>
    </source>
</reference>